<feature type="domain" description="Ketoreductase" evidence="3">
    <location>
        <begin position="26"/>
        <end position="228"/>
    </location>
</feature>
<dbReference type="RefSeq" id="WP_201369780.1">
    <property type="nucleotide sequence ID" value="NZ_BNJG01000001.1"/>
</dbReference>
<dbReference type="PRINTS" id="PR00081">
    <property type="entry name" value="GDHRDH"/>
</dbReference>
<dbReference type="EMBL" id="BNJG01000001">
    <property type="protein sequence ID" value="GHO52922.1"/>
    <property type="molecule type" value="Genomic_DNA"/>
</dbReference>
<dbReference type="InterPro" id="IPR002347">
    <property type="entry name" value="SDR_fam"/>
</dbReference>
<dbReference type="Proteomes" id="UP000654345">
    <property type="component" value="Unassembled WGS sequence"/>
</dbReference>
<comment type="similarity">
    <text evidence="1 2">Belongs to the short-chain dehydrogenases/reductases (SDR) family.</text>
</comment>
<dbReference type="PANTHER" id="PTHR43313:SF1">
    <property type="entry name" value="3BETA-HYDROXYSTEROID DEHYDROGENASE DHS-16"/>
    <property type="match status" value="1"/>
</dbReference>
<evidence type="ECO:0000313" key="5">
    <source>
        <dbReference type="Proteomes" id="UP000654345"/>
    </source>
</evidence>
<dbReference type="PANTHER" id="PTHR43313">
    <property type="entry name" value="SHORT-CHAIN DEHYDROGENASE/REDUCTASE FAMILY 9C"/>
    <property type="match status" value="1"/>
</dbReference>
<protein>
    <submittedName>
        <fullName evidence="4">Short-chain dehydrogenase/reductase</fullName>
    </submittedName>
</protein>
<dbReference type="InterPro" id="IPR036291">
    <property type="entry name" value="NAD(P)-bd_dom_sf"/>
</dbReference>
<evidence type="ECO:0000313" key="4">
    <source>
        <dbReference type="EMBL" id="GHO52922.1"/>
    </source>
</evidence>
<evidence type="ECO:0000259" key="3">
    <source>
        <dbReference type="SMART" id="SM00822"/>
    </source>
</evidence>
<dbReference type="CDD" id="cd05374">
    <property type="entry name" value="17beta-HSD-like_SDR_c"/>
    <property type="match status" value="1"/>
</dbReference>
<dbReference type="PROSITE" id="PS00061">
    <property type="entry name" value="ADH_SHORT"/>
    <property type="match status" value="1"/>
</dbReference>
<name>A0ABQ3UJT0_9CHLR</name>
<proteinExistence type="inferred from homology"/>
<dbReference type="Gene3D" id="3.40.50.720">
    <property type="entry name" value="NAD(P)-binding Rossmann-like Domain"/>
    <property type="match status" value="1"/>
</dbReference>
<sequence length="306" mass="33460">MSSDRVSHPEAATDTSGTALQKNIAKNIVITGCSSGFGRLSALEMARRGWHVFATVRKPADQEDLLAEATRQGCASQFTILLCDITDEQQVSTLAQQVQEHLGTYPHLHALLNNAGTAYGAPLEILPIQDLRSQIEVNAIAHLAVTQAFLPLLKPAHGTIINISSIAGRFSSPITGAYSASKYALEALSDALRFELRPFGVRVVLIEPASSPTDIWETSMERSRWLDSHKGGSYGKLINTFEKLAVRSSHKGFPPQLVADTVARILEGEKPRARYVIPRSASALTLARRLLPDSAWDFVLHCVLRW</sequence>
<dbReference type="PRINTS" id="PR00080">
    <property type="entry name" value="SDRFAMILY"/>
</dbReference>
<comment type="caution">
    <text evidence="4">The sequence shown here is derived from an EMBL/GenBank/DDBJ whole genome shotgun (WGS) entry which is preliminary data.</text>
</comment>
<dbReference type="SUPFAM" id="SSF51735">
    <property type="entry name" value="NAD(P)-binding Rossmann-fold domains"/>
    <property type="match status" value="1"/>
</dbReference>
<reference evidence="4 5" key="1">
    <citation type="journal article" date="2021" name="Int. J. Syst. Evol. Microbiol.">
        <title>Reticulibacter mediterranei gen. nov., sp. nov., within the new family Reticulibacteraceae fam. nov., and Ktedonospora formicarum gen. nov., sp. nov., Ktedonobacter robiniae sp. nov., Dictyobacter formicarum sp. nov. and Dictyobacter arantiisoli sp. nov., belonging to the class Ktedonobacteria.</title>
        <authorList>
            <person name="Yabe S."/>
            <person name="Zheng Y."/>
            <person name="Wang C.M."/>
            <person name="Sakai Y."/>
            <person name="Abe K."/>
            <person name="Yokota A."/>
            <person name="Donadio S."/>
            <person name="Cavaletti L."/>
            <person name="Monciardini P."/>
        </authorList>
    </citation>
    <scope>NUCLEOTIDE SEQUENCE [LARGE SCALE GENOMIC DNA]</scope>
    <source>
        <strain evidence="4 5">SOSP1-30</strain>
    </source>
</reference>
<gene>
    <name evidence="4" type="ORF">KSB_13970</name>
</gene>
<dbReference type="InterPro" id="IPR020904">
    <property type="entry name" value="Sc_DH/Rdtase_CS"/>
</dbReference>
<dbReference type="SMART" id="SM00822">
    <property type="entry name" value="PKS_KR"/>
    <property type="match status" value="1"/>
</dbReference>
<dbReference type="Pfam" id="PF00106">
    <property type="entry name" value="adh_short"/>
    <property type="match status" value="1"/>
</dbReference>
<evidence type="ECO:0000256" key="2">
    <source>
        <dbReference type="RuleBase" id="RU000363"/>
    </source>
</evidence>
<keyword evidence="5" id="KW-1185">Reference proteome</keyword>
<evidence type="ECO:0000256" key="1">
    <source>
        <dbReference type="ARBA" id="ARBA00006484"/>
    </source>
</evidence>
<accession>A0ABQ3UJT0</accession>
<dbReference type="InterPro" id="IPR057326">
    <property type="entry name" value="KR_dom"/>
</dbReference>
<organism evidence="4 5">
    <name type="scientific">Ktedonobacter robiniae</name>
    <dbReference type="NCBI Taxonomy" id="2778365"/>
    <lineage>
        <taxon>Bacteria</taxon>
        <taxon>Bacillati</taxon>
        <taxon>Chloroflexota</taxon>
        <taxon>Ktedonobacteria</taxon>
        <taxon>Ktedonobacterales</taxon>
        <taxon>Ktedonobacteraceae</taxon>
        <taxon>Ktedonobacter</taxon>
    </lineage>
</organism>